<name>A0A8J7H7M1_9FIRM</name>
<accession>A0A8J7H7M1</accession>
<dbReference type="InterPro" id="IPR017255">
    <property type="entry name" value="AcTrfase_GNAT_prd"/>
</dbReference>
<feature type="domain" description="N-acetyltransferase" evidence="4">
    <location>
        <begin position="1"/>
        <end position="142"/>
    </location>
</feature>
<dbReference type="AlphaFoldDB" id="A0A8J7H7M1"/>
<dbReference type="InterPro" id="IPR000182">
    <property type="entry name" value="GNAT_dom"/>
</dbReference>
<dbReference type="GO" id="GO:0004596">
    <property type="term" value="F:protein-N-terminal amino-acid acetyltransferase activity"/>
    <property type="evidence" value="ECO:0007669"/>
    <property type="project" value="InterPro"/>
</dbReference>
<sequence>MIRLLCMNDYNQMYKLWKKSPGVGLRSLDDSREGIERFLRRNPSTNFISWEDGHIVGVILSGHDGRRGYIYHLCVEESYRRRSIGRKLVEHVIMAMRNEKINKLALVAFHDNSPANNFWNKMGWEIRRDLNYYTISLNDNNL</sequence>
<dbReference type="RefSeq" id="WP_197661488.1">
    <property type="nucleotide sequence ID" value="NZ_JAEAGR010000010.1"/>
</dbReference>
<evidence type="ECO:0000313" key="5">
    <source>
        <dbReference type="EMBL" id="MBH1941266.1"/>
    </source>
</evidence>
<dbReference type="EMBL" id="JAEAGR010000010">
    <property type="protein sequence ID" value="MBH1941266.1"/>
    <property type="molecule type" value="Genomic_DNA"/>
</dbReference>
<evidence type="ECO:0000256" key="2">
    <source>
        <dbReference type="ARBA" id="ARBA00023315"/>
    </source>
</evidence>
<dbReference type="InterPro" id="IPR016181">
    <property type="entry name" value="Acyl_CoA_acyltransferase"/>
</dbReference>
<evidence type="ECO:0000256" key="1">
    <source>
        <dbReference type="ARBA" id="ARBA00022679"/>
    </source>
</evidence>
<proteinExistence type="inferred from homology"/>
<organism evidence="5 6">
    <name type="scientific">Mobilitalea sibirica</name>
    <dbReference type="NCBI Taxonomy" id="1462919"/>
    <lineage>
        <taxon>Bacteria</taxon>
        <taxon>Bacillati</taxon>
        <taxon>Bacillota</taxon>
        <taxon>Clostridia</taxon>
        <taxon>Lachnospirales</taxon>
        <taxon>Lachnospiraceae</taxon>
        <taxon>Mobilitalea</taxon>
    </lineage>
</organism>
<dbReference type="SUPFAM" id="SSF55729">
    <property type="entry name" value="Acyl-CoA N-acyltransferases (Nat)"/>
    <property type="match status" value="1"/>
</dbReference>
<dbReference type="PROSITE" id="PS51186">
    <property type="entry name" value="GNAT"/>
    <property type="match status" value="1"/>
</dbReference>
<dbReference type="Proteomes" id="UP000623269">
    <property type="component" value="Unassembled WGS sequence"/>
</dbReference>
<evidence type="ECO:0000259" key="4">
    <source>
        <dbReference type="PROSITE" id="PS51186"/>
    </source>
</evidence>
<keyword evidence="6" id="KW-1185">Reference proteome</keyword>
<dbReference type="GO" id="GO:0031417">
    <property type="term" value="C:NatC complex"/>
    <property type="evidence" value="ECO:0007669"/>
    <property type="project" value="TreeGrafter"/>
</dbReference>
<dbReference type="PIRSF" id="PIRSF037663">
    <property type="entry name" value="Acetyltransf_GNAT_prd"/>
    <property type="match status" value="1"/>
</dbReference>
<dbReference type="PANTHER" id="PTHR45896">
    <property type="entry name" value="N-ALPHA-ACETYLTRANSFERASE 30"/>
    <property type="match status" value="1"/>
</dbReference>
<dbReference type="Gene3D" id="3.40.630.30">
    <property type="match status" value="1"/>
</dbReference>
<comment type="similarity">
    <text evidence="3">Belongs to the acetyltransferase family. MAK3 subfamily.</text>
</comment>
<comment type="caution">
    <text evidence="5">The sequence shown here is derived from an EMBL/GenBank/DDBJ whole genome shotgun (WGS) entry which is preliminary data.</text>
</comment>
<evidence type="ECO:0000313" key="6">
    <source>
        <dbReference type="Proteomes" id="UP000623269"/>
    </source>
</evidence>
<gene>
    <name evidence="5" type="ORF">I5677_10210</name>
</gene>
<dbReference type="CDD" id="cd04301">
    <property type="entry name" value="NAT_SF"/>
    <property type="match status" value="1"/>
</dbReference>
<keyword evidence="2" id="KW-0012">Acyltransferase</keyword>
<dbReference type="Pfam" id="PF00583">
    <property type="entry name" value="Acetyltransf_1"/>
    <property type="match status" value="1"/>
</dbReference>
<reference evidence="5" key="1">
    <citation type="submission" date="2020-12" db="EMBL/GenBank/DDBJ databases">
        <title>M. sibirica DSM 26468T genome.</title>
        <authorList>
            <person name="Thieme N."/>
            <person name="Rettenmaier R."/>
            <person name="Zverlov V."/>
            <person name="Liebl W."/>
        </authorList>
    </citation>
    <scope>NUCLEOTIDE SEQUENCE</scope>
    <source>
        <strain evidence="5">DSM 26468</strain>
    </source>
</reference>
<dbReference type="PANTHER" id="PTHR45896:SF1">
    <property type="entry name" value="N-ALPHA-ACETYLTRANSFERASE 30"/>
    <property type="match status" value="1"/>
</dbReference>
<keyword evidence="1" id="KW-0808">Transferase</keyword>
<dbReference type="InterPro" id="IPR044542">
    <property type="entry name" value="NAA30-like"/>
</dbReference>
<evidence type="ECO:0000256" key="3">
    <source>
        <dbReference type="ARBA" id="ARBA00024025"/>
    </source>
</evidence>
<protein>
    <submittedName>
        <fullName evidence="5">GNAT family N-acetyltransferase</fullName>
    </submittedName>
</protein>